<sequence>MHTSSDSKEEPESKGDTKESESNMESTTPTKSTSKLIVSDIIRQFEEKSTSKASKQEPRGHTATDNHQHGMALYHIGMRNLVNVPLMIYNVMVKIPSAARNASLRKLTGVNLVRFERLEELSIAALCNIPKLTLQKRKMKRMKMKLLRGE</sequence>
<comment type="caution">
    <text evidence="1">The sequence shown here is derived from an EMBL/GenBank/DDBJ whole genome shotgun (WGS) entry which is preliminary data.</text>
</comment>
<keyword evidence="2" id="KW-1185">Reference proteome</keyword>
<dbReference type="Proteomes" id="UP001234297">
    <property type="component" value="Chromosome 3"/>
</dbReference>
<accession>A0ACC2LTC0</accession>
<name>A0ACC2LTC0_PERAE</name>
<proteinExistence type="predicted"/>
<dbReference type="EMBL" id="CM056811">
    <property type="protein sequence ID" value="KAJ8636593.1"/>
    <property type="molecule type" value="Genomic_DNA"/>
</dbReference>
<reference evidence="1 2" key="1">
    <citation type="journal article" date="2022" name="Hortic Res">
        <title>A haplotype resolved chromosomal level avocado genome allows analysis of novel avocado genes.</title>
        <authorList>
            <person name="Nath O."/>
            <person name="Fletcher S.J."/>
            <person name="Hayward A."/>
            <person name="Shaw L.M."/>
            <person name="Masouleh A.K."/>
            <person name="Furtado A."/>
            <person name="Henry R.J."/>
            <person name="Mitter N."/>
        </authorList>
    </citation>
    <scope>NUCLEOTIDE SEQUENCE [LARGE SCALE GENOMIC DNA]</scope>
    <source>
        <strain evidence="2">cv. Hass</strain>
    </source>
</reference>
<evidence type="ECO:0000313" key="2">
    <source>
        <dbReference type="Proteomes" id="UP001234297"/>
    </source>
</evidence>
<evidence type="ECO:0000313" key="1">
    <source>
        <dbReference type="EMBL" id="KAJ8636593.1"/>
    </source>
</evidence>
<protein>
    <submittedName>
        <fullName evidence="1">Uncharacterized protein</fullName>
    </submittedName>
</protein>
<gene>
    <name evidence="1" type="ORF">MRB53_010860</name>
</gene>
<organism evidence="1 2">
    <name type="scientific">Persea americana</name>
    <name type="common">Avocado</name>
    <dbReference type="NCBI Taxonomy" id="3435"/>
    <lineage>
        <taxon>Eukaryota</taxon>
        <taxon>Viridiplantae</taxon>
        <taxon>Streptophyta</taxon>
        <taxon>Embryophyta</taxon>
        <taxon>Tracheophyta</taxon>
        <taxon>Spermatophyta</taxon>
        <taxon>Magnoliopsida</taxon>
        <taxon>Magnoliidae</taxon>
        <taxon>Laurales</taxon>
        <taxon>Lauraceae</taxon>
        <taxon>Persea</taxon>
    </lineage>
</organism>